<dbReference type="InterPro" id="IPR016036">
    <property type="entry name" value="Malonyl_transacylase_ACP-bd"/>
</dbReference>
<dbReference type="Pfam" id="PF00698">
    <property type="entry name" value="Acyl_transf_1"/>
    <property type="match status" value="2"/>
</dbReference>
<dbReference type="SUPFAM" id="SSF55048">
    <property type="entry name" value="Probable ACP-binding domain of malonyl-CoA ACP transacylase"/>
    <property type="match status" value="1"/>
</dbReference>
<dbReference type="InterPro" id="IPR014043">
    <property type="entry name" value="Acyl_transferase_dom"/>
</dbReference>
<dbReference type="STRING" id="104452.A0A0L7KJW6"/>
<dbReference type="AlphaFoldDB" id="A0A0L7KJW6"/>
<dbReference type="SUPFAM" id="SSF53901">
    <property type="entry name" value="Thiolase-like"/>
    <property type="match status" value="1"/>
</dbReference>
<evidence type="ECO:0000313" key="2">
    <source>
        <dbReference type="EMBL" id="KOB63627.1"/>
    </source>
</evidence>
<proteinExistence type="predicted"/>
<name>A0A0L7KJW6_OPEBR</name>
<dbReference type="InterPro" id="IPR016039">
    <property type="entry name" value="Thiolase-like"/>
</dbReference>
<keyword evidence="3" id="KW-1185">Reference proteome</keyword>
<dbReference type="InterPro" id="IPR016035">
    <property type="entry name" value="Acyl_Trfase/lysoPLipase"/>
</dbReference>
<dbReference type="InterPro" id="IPR014031">
    <property type="entry name" value="Ketoacyl_synth_C"/>
</dbReference>
<dbReference type="InterPro" id="IPR050091">
    <property type="entry name" value="PKS_NRPS_Biosynth_Enz"/>
</dbReference>
<dbReference type="SMART" id="SM00827">
    <property type="entry name" value="PKS_AT"/>
    <property type="match status" value="1"/>
</dbReference>
<accession>A0A0L7KJW6</accession>
<dbReference type="GO" id="GO:0004312">
    <property type="term" value="F:fatty acid synthase activity"/>
    <property type="evidence" value="ECO:0007669"/>
    <property type="project" value="TreeGrafter"/>
</dbReference>
<feature type="non-terminal residue" evidence="2">
    <location>
        <position position="379"/>
    </location>
</feature>
<dbReference type="Pfam" id="PF02801">
    <property type="entry name" value="Ketoacyl-synt_C"/>
    <property type="match status" value="1"/>
</dbReference>
<evidence type="ECO:0000313" key="3">
    <source>
        <dbReference type="Proteomes" id="UP000037510"/>
    </source>
</evidence>
<dbReference type="PANTHER" id="PTHR43775">
    <property type="entry name" value="FATTY ACID SYNTHASE"/>
    <property type="match status" value="1"/>
</dbReference>
<protein>
    <recommendedName>
        <fullName evidence="1">Ketosynthase family 3 (KS3) domain-containing protein</fullName>
    </recommendedName>
</protein>
<dbReference type="Gene3D" id="3.40.366.10">
    <property type="entry name" value="Malonyl-Coenzyme A Acyl Carrier Protein, domain 2"/>
    <property type="match status" value="2"/>
</dbReference>
<dbReference type="GO" id="GO:0006633">
    <property type="term" value="P:fatty acid biosynthetic process"/>
    <property type="evidence" value="ECO:0007669"/>
    <property type="project" value="UniProtKB-UniPathway"/>
</dbReference>
<dbReference type="Proteomes" id="UP000037510">
    <property type="component" value="Unassembled WGS sequence"/>
</dbReference>
<comment type="caution">
    <text evidence="2">The sequence shown here is derived from an EMBL/GenBank/DDBJ whole genome shotgun (WGS) entry which is preliminary data.</text>
</comment>
<dbReference type="PANTHER" id="PTHR43775:SF23">
    <property type="entry name" value="FATTY ACID SYNTHASE 3"/>
    <property type="match status" value="1"/>
</dbReference>
<evidence type="ECO:0000259" key="1">
    <source>
        <dbReference type="PROSITE" id="PS52004"/>
    </source>
</evidence>
<feature type="non-terminal residue" evidence="2">
    <location>
        <position position="1"/>
    </location>
</feature>
<organism evidence="2 3">
    <name type="scientific">Operophtera brumata</name>
    <name type="common">Winter moth</name>
    <name type="synonym">Phalaena brumata</name>
    <dbReference type="NCBI Taxonomy" id="104452"/>
    <lineage>
        <taxon>Eukaryota</taxon>
        <taxon>Metazoa</taxon>
        <taxon>Ecdysozoa</taxon>
        <taxon>Arthropoda</taxon>
        <taxon>Hexapoda</taxon>
        <taxon>Insecta</taxon>
        <taxon>Pterygota</taxon>
        <taxon>Neoptera</taxon>
        <taxon>Endopterygota</taxon>
        <taxon>Lepidoptera</taxon>
        <taxon>Glossata</taxon>
        <taxon>Ditrysia</taxon>
        <taxon>Geometroidea</taxon>
        <taxon>Geometridae</taxon>
        <taxon>Larentiinae</taxon>
        <taxon>Operophtera</taxon>
    </lineage>
</organism>
<dbReference type="Gene3D" id="3.30.70.3290">
    <property type="match status" value="1"/>
</dbReference>
<dbReference type="InterPro" id="IPR001227">
    <property type="entry name" value="Ac_transferase_dom_sf"/>
</dbReference>
<dbReference type="Gene3D" id="3.40.47.10">
    <property type="match status" value="1"/>
</dbReference>
<sequence>MLYLQKGRDALRVYGEVVKVKNRFISRIAGETGQVFGFNRDLNGFTLFLKQFYEEANVSPDEVEFVEAFGSASPDADKMELQAIEKVFCGNRTDTLLVGSVMSNVGYSDCASGITGITKVLLGYHKGEIAGNLHCEKPRQDVAALRDGRMQVVRDNQSIRCTYTAVNGLSLTGINSHILLHGHLKSRPIDPEELALLQNIHANNIPGHLGRGYIILDLDDERITRSIVEKAEYRDDAQRPLWFVYSGMGSQWPGMGAQLMRIPIFAAAIESVGELGCAYADGCLTAEEMILAAYSRGRVSLDTKFIRGAMAAVGLGYNNCSKICPPEIEVACHNGPESCTISGPADKLKEFVEKLTKDGVFAKEVPCSNIAYHSRYIAA</sequence>
<dbReference type="InterPro" id="IPR020841">
    <property type="entry name" value="PKS_Beta-ketoAc_synthase_dom"/>
</dbReference>
<dbReference type="PROSITE" id="PS52004">
    <property type="entry name" value="KS3_2"/>
    <property type="match status" value="1"/>
</dbReference>
<dbReference type="EMBL" id="JTDY01009345">
    <property type="protein sequence ID" value="KOB63627.1"/>
    <property type="molecule type" value="Genomic_DNA"/>
</dbReference>
<dbReference type="UniPathway" id="UPA00094"/>
<dbReference type="SUPFAM" id="SSF52151">
    <property type="entry name" value="FabD/lysophospholipase-like"/>
    <property type="match status" value="1"/>
</dbReference>
<feature type="domain" description="Ketosynthase family 3 (KS3)" evidence="1">
    <location>
        <begin position="1"/>
        <end position="182"/>
    </location>
</feature>
<reference evidence="2 3" key="1">
    <citation type="journal article" date="2015" name="Genome Biol. Evol.">
        <title>The genome of winter moth (Operophtera brumata) provides a genomic perspective on sexual dimorphism and phenology.</title>
        <authorList>
            <person name="Derks M.F."/>
            <person name="Smit S."/>
            <person name="Salis L."/>
            <person name="Schijlen E."/>
            <person name="Bossers A."/>
            <person name="Mateman C."/>
            <person name="Pijl A.S."/>
            <person name="de Ridder D."/>
            <person name="Groenen M.A."/>
            <person name="Visser M.E."/>
            <person name="Megens H.J."/>
        </authorList>
    </citation>
    <scope>NUCLEOTIDE SEQUENCE [LARGE SCALE GENOMIC DNA]</scope>
    <source>
        <strain evidence="2">WM2013NL</strain>
        <tissue evidence="2">Head and thorax</tissue>
    </source>
</reference>
<gene>
    <name evidence="2" type="ORF">OBRU01_23155</name>
</gene>